<dbReference type="GO" id="GO:0071973">
    <property type="term" value="P:bacterial-type flagellum-dependent cell motility"/>
    <property type="evidence" value="ECO:0007669"/>
    <property type="project" value="InterPro"/>
</dbReference>
<name>A0A370G415_9COXI</name>
<dbReference type="Pfam" id="PF02049">
    <property type="entry name" value="FliE"/>
    <property type="match status" value="1"/>
</dbReference>
<evidence type="ECO:0000313" key="6">
    <source>
        <dbReference type="EMBL" id="RDI38528.1"/>
    </source>
</evidence>
<evidence type="ECO:0000256" key="4">
    <source>
        <dbReference type="ARBA" id="ARBA00023143"/>
    </source>
</evidence>
<evidence type="ECO:0000256" key="1">
    <source>
        <dbReference type="ARBA" id="ARBA00004117"/>
    </source>
</evidence>
<keyword evidence="6" id="KW-0969">Cilium</keyword>
<dbReference type="HAMAP" id="MF_00724">
    <property type="entry name" value="FliE"/>
    <property type="match status" value="1"/>
</dbReference>
<dbReference type="GO" id="GO:0009425">
    <property type="term" value="C:bacterial-type flagellum basal body"/>
    <property type="evidence" value="ECO:0007669"/>
    <property type="project" value="UniProtKB-SubCell"/>
</dbReference>
<dbReference type="GO" id="GO:0003774">
    <property type="term" value="F:cytoskeletal motor activity"/>
    <property type="evidence" value="ECO:0007669"/>
    <property type="project" value="InterPro"/>
</dbReference>
<proteinExistence type="inferred from homology"/>
<reference evidence="6 7" key="1">
    <citation type="submission" date="2018-07" db="EMBL/GenBank/DDBJ databases">
        <title>Genomic Encyclopedia of Type Strains, Phase IV (KMG-IV): sequencing the most valuable type-strain genomes for metagenomic binning, comparative biology and taxonomic classification.</title>
        <authorList>
            <person name="Goeker M."/>
        </authorList>
    </citation>
    <scope>NUCLEOTIDE SEQUENCE [LARGE SCALE GENOMIC DNA]</scope>
    <source>
        <strain evidence="6 7">DSM 16500</strain>
    </source>
</reference>
<keyword evidence="4 5" id="KW-0975">Bacterial flagellum</keyword>
<protein>
    <recommendedName>
        <fullName evidence="3 5">Flagellar hook-basal body complex protein FliE</fullName>
    </recommendedName>
</protein>
<keyword evidence="6" id="KW-0966">Cell projection</keyword>
<dbReference type="GO" id="GO:0005198">
    <property type="term" value="F:structural molecule activity"/>
    <property type="evidence" value="ECO:0007669"/>
    <property type="project" value="UniProtKB-UniRule"/>
</dbReference>
<accession>A0A370G415</accession>
<dbReference type="NCBIfam" id="TIGR00205">
    <property type="entry name" value="fliE"/>
    <property type="match status" value="1"/>
</dbReference>
<dbReference type="PANTHER" id="PTHR34653:SF1">
    <property type="entry name" value="FLAGELLAR HOOK-BASAL BODY COMPLEX PROTEIN FLIE"/>
    <property type="match status" value="1"/>
</dbReference>
<sequence>MDINNVGATRADINEMLSKIRELSNKSKIFSETNKVAEKGGFDEILSTVKNAISQVNQTQTEAEKMKSAYVAGDSQVSLSQLIVASQKSKLAFEGLLTVRNKILEAYKEIMNMPV</sequence>
<comment type="caution">
    <text evidence="6">The sequence shown here is derived from an EMBL/GenBank/DDBJ whole genome shotgun (WGS) entry which is preliminary data.</text>
</comment>
<evidence type="ECO:0000256" key="2">
    <source>
        <dbReference type="ARBA" id="ARBA00009272"/>
    </source>
</evidence>
<keyword evidence="6" id="KW-0282">Flagellum</keyword>
<evidence type="ECO:0000256" key="5">
    <source>
        <dbReference type="HAMAP-Rule" id="MF_00724"/>
    </source>
</evidence>
<comment type="subcellular location">
    <subcellularLocation>
        <location evidence="1 5">Bacterial flagellum basal body</location>
    </subcellularLocation>
</comment>
<comment type="similarity">
    <text evidence="2 5">Belongs to the FliE family.</text>
</comment>
<dbReference type="PANTHER" id="PTHR34653">
    <property type="match status" value="1"/>
</dbReference>
<organism evidence="6 7">
    <name type="scientific">Aquicella lusitana</name>
    <dbReference type="NCBI Taxonomy" id="254246"/>
    <lineage>
        <taxon>Bacteria</taxon>
        <taxon>Pseudomonadati</taxon>
        <taxon>Pseudomonadota</taxon>
        <taxon>Gammaproteobacteria</taxon>
        <taxon>Legionellales</taxon>
        <taxon>Coxiellaceae</taxon>
        <taxon>Aquicella</taxon>
    </lineage>
</organism>
<dbReference type="InterPro" id="IPR001624">
    <property type="entry name" value="FliE"/>
</dbReference>
<dbReference type="RefSeq" id="WP_114835315.1">
    <property type="nucleotide sequence ID" value="NZ_LR699116.1"/>
</dbReference>
<keyword evidence="7" id="KW-1185">Reference proteome</keyword>
<evidence type="ECO:0000256" key="3">
    <source>
        <dbReference type="ARBA" id="ARBA00018024"/>
    </source>
</evidence>
<dbReference type="AlphaFoldDB" id="A0A370G415"/>
<dbReference type="OrthoDB" id="8909229at2"/>
<gene>
    <name evidence="5" type="primary">fliE</name>
    <name evidence="6" type="ORF">C8D86_13110</name>
</gene>
<dbReference type="Proteomes" id="UP000254720">
    <property type="component" value="Unassembled WGS sequence"/>
</dbReference>
<dbReference type="EMBL" id="QQAX01000031">
    <property type="protein sequence ID" value="RDI38528.1"/>
    <property type="molecule type" value="Genomic_DNA"/>
</dbReference>
<dbReference type="PRINTS" id="PR01006">
    <property type="entry name" value="FLGHOOKFLIE"/>
</dbReference>
<evidence type="ECO:0000313" key="7">
    <source>
        <dbReference type="Proteomes" id="UP000254720"/>
    </source>
</evidence>